<evidence type="ECO:0000256" key="7">
    <source>
        <dbReference type="ARBA" id="ARBA00023010"/>
    </source>
</evidence>
<dbReference type="PANTHER" id="PTHR23138:SF141">
    <property type="entry name" value="NUCLEAR PORE COMPLEX PROTEIN NUP50"/>
    <property type="match status" value="1"/>
</dbReference>
<proteinExistence type="predicted"/>
<keyword evidence="7" id="KW-0811">Translocation</keyword>
<dbReference type="AlphaFoldDB" id="A0AAD9EN78"/>
<keyword evidence="2" id="KW-0813">Transport</keyword>
<dbReference type="EMBL" id="JASDAP010000142">
    <property type="protein sequence ID" value="KAK1875358.1"/>
    <property type="molecule type" value="Genomic_DNA"/>
</dbReference>
<dbReference type="GO" id="GO:0006606">
    <property type="term" value="P:protein import into nucleus"/>
    <property type="evidence" value="ECO:0007669"/>
    <property type="project" value="TreeGrafter"/>
</dbReference>
<dbReference type="InterPro" id="IPR000156">
    <property type="entry name" value="Ran_bind_dom"/>
</dbReference>
<keyword evidence="3" id="KW-0677">Repeat</keyword>
<evidence type="ECO:0000313" key="13">
    <source>
        <dbReference type="Proteomes" id="UP001228049"/>
    </source>
</evidence>
<dbReference type="InterPro" id="IPR011993">
    <property type="entry name" value="PH-like_dom_sf"/>
</dbReference>
<evidence type="ECO:0000256" key="5">
    <source>
        <dbReference type="ARBA" id="ARBA00022927"/>
    </source>
</evidence>
<dbReference type="InterPro" id="IPR045255">
    <property type="entry name" value="RanBP1-like"/>
</dbReference>
<gene>
    <name evidence="12" type="ORF">KUDE01_015735</name>
</gene>
<dbReference type="SUPFAM" id="SSF50729">
    <property type="entry name" value="PH domain-like"/>
    <property type="match status" value="1"/>
</dbReference>
<feature type="region of interest" description="Disordered" evidence="10">
    <location>
        <begin position="106"/>
        <end position="139"/>
    </location>
</feature>
<name>A0AAD9EN78_DISEL</name>
<evidence type="ECO:0000313" key="12">
    <source>
        <dbReference type="EMBL" id="KAK1875358.1"/>
    </source>
</evidence>
<dbReference type="Pfam" id="PF00638">
    <property type="entry name" value="Ran_BP1"/>
    <property type="match status" value="1"/>
</dbReference>
<evidence type="ECO:0000256" key="2">
    <source>
        <dbReference type="ARBA" id="ARBA00022448"/>
    </source>
</evidence>
<dbReference type="GO" id="GO:0051028">
    <property type="term" value="P:mRNA transport"/>
    <property type="evidence" value="ECO:0007669"/>
    <property type="project" value="UniProtKB-KW"/>
</dbReference>
<keyword evidence="4" id="KW-0509">mRNA transport</keyword>
<evidence type="ECO:0000256" key="1">
    <source>
        <dbReference type="ARBA" id="ARBA00004567"/>
    </source>
</evidence>
<sequence length="237" mass="25245">MFYLRFLLRRRQAGTFLVATEDVLKSRAIKKAKRRNIGEAESGGSSFKGFKGFSLTPAPGGGPAPTGFSGFGNGGGGFTGLSGSTNGSSSTPAFTGFFSPASTATTPGAAFSAPKTEAARPTDENGEEETDEPPKVDVKEVKEDDAFYSKKCKLFYKKDSEFKEKGVGTLHLKKSDDDKVQLLIRADTNLGHILLNILLQASLPVSRLGKNNVMVVCVPNPPIDEKNPSSPMSFVSL</sequence>
<evidence type="ECO:0000259" key="11">
    <source>
        <dbReference type="SMART" id="SM00160"/>
    </source>
</evidence>
<feature type="domain" description="RanBD1" evidence="11">
    <location>
        <begin position="131"/>
        <end position="237"/>
    </location>
</feature>
<dbReference type="PANTHER" id="PTHR23138">
    <property type="entry name" value="RAN BINDING PROTEIN"/>
    <property type="match status" value="1"/>
</dbReference>
<comment type="subcellular location">
    <subcellularLocation>
        <location evidence="1">Nucleus</location>
        <location evidence="1">Nuclear pore complex</location>
    </subcellularLocation>
</comment>
<dbReference type="SMART" id="SM00160">
    <property type="entry name" value="RanBD"/>
    <property type="match status" value="1"/>
</dbReference>
<evidence type="ECO:0000256" key="9">
    <source>
        <dbReference type="ARBA" id="ARBA00023242"/>
    </source>
</evidence>
<dbReference type="InterPro" id="IPR015007">
    <property type="entry name" value="NUP2/50/61"/>
</dbReference>
<evidence type="ECO:0000256" key="6">
    <source>
        <dbReference type="ARBA" id="ARBA00022990"/>
    </source>
</evidence>
<keyword evidence="9" id="KW-0539">Nucleus</keyword>
<reference evidence="12" key="1">
    <citation type="submission" date="2023-04" db="EMBL/GenBank/DDBJ databases">
        <title>Chromosome-level genome of Chaenocephalus aceratus.</title>
        <authorList>
            <person name="Park H."/>
        </authorList>
    </citation>
    <scope>NUCLEOTIDE SEQUENCE</scope>
    <source>
        <strain evidence="12">DE</strain>
        <tissue evidence="12">Muscle</tissue>
    </source>
</reference>
<dbReference type="GO" id="GO:0005643">
    <property type="term" value="C:nuclear pore"/>
    <property type="evidence" value="ECO:0007669"/>
    <property type="project" value="UniProtKB-SubCell"/>
</dbReference>
<dbReference type="CDD" id="cd13170">
    <property type="entry name" value="RanBD_NUP50"/>
    <property type="match status" value="1"/>
</dbReference>
<accession>A0AAD9EN78</accession>
<evidence type="ECO:0000256" key="10">
    <source>
        <dbReference type="SAM" id="MobiDB-lite"/>
    </source>
</evidence>
<keyword evidence="13" id="KW-1185">Reference proteome</keyword>
<comment type="caution">
    <text evidence="12">The sequence shown here is derived from an EMBL/GenBank/DDBJ whole genome shotgun (WGS) entry which is preliminary data.</text>
</comment>
<dbReference type="Proteomes" id="UP001228049">
    <property type="component" value="Unassembled WGS sequence"/>
</dbReference>
<dbReference type="Gene3D" id="2.30.29.30">
    <property type="entry name" value="Pleckstrin-homology domain (PH domain)/Phosphotyrosine-binding domain (PTB)"/>
    <property type="match status" value="1"/>
</dbReference>
<protein>
    <submittedName>
        <fullName evidence="12">Nuclear pore complex protein Nup50</fullName>
    </submittedName>
</protein>
<organism evidence="12 13">
    <name type="scientific">Dissostichus eleginoides</name>
    <name type="common">Patagonian toothfish</name>
    <name type="synonym">Dissostichus amissus</name>
    <dbReference type="NCBI Taxonomy" id="100907"/>
    <lineage>
        <taxon>Eukaryota</taxon>
        <taxon>Metazoa</taxon>
        <taxon>Chordata</taxon>
        <taxon>Craniata</taxon>
        <taxon>Vertebrata</taxon>
        <taxon>Euteleostomi</taxon>
        <taxon>Actinopterygii</taxon>
        <taxon>Neopterygii</taxon>
        <taxon>Teleostei</taxon>
        <taxon>Neoteleostei</taxon>
        <taxon>Acanthomorphata</taxon>
        <taxon>Eupercaria</taxon>
        <taxon>Perciformes</taxon>
        <taxon>Notothenioidei</taxon>
        <taxon>Nototheniidae</taxon>
        <taxon>Dissostichus</taxon>
    </lineage>
</organism>
<evidence type="ECO:0000256" key="3">
    <source>
        <dbReference type="ARBA" id="ARBA00022737"/>
    </source>
</evidence>
<evidence type="ECO:0000256" key="8">
    <source>
        <dbReference type="ARBA" id="ARBA00023132"/>
    </source>
</evidence>
<keyword evidence="8" id="KW-0906">Nuclear pore complex</keyword>
<evidence type="ECO:0000256" key="4">
    <source>
        <dbReference type="ARBA" id="ARBA00022816"/>
    </source>
</evidence>
<keyword evidence="5" id="KW-0653">Protein transport</keyword>
<dbReference type="Pfam" id="PF08911">
    <property type="entry name" value="NUP50"/>
    <property type="match status" value="1"/>
</dbReference>
<keyword evidence="6" id="KW-0007">Acetylation</keyword>